<name>A0A6A4ZW18_9STRA</name>
<evidence type="ECO:0000256" key="1">
    <source>
        <dbReference type="ARBA" id="ARBA00022737"/>
    </source>
</evidence>
<dbReference type="InterPro" id="IPR011009">
    <property type="entry name" value="Kinase-like_dom_sf"/>
</dbReference>
<dbReference type="Pfam" id="PF00069">
    <property type="entry name" value="Pkinase"/>
    <property type="match status" value="3"/>
</dbReference>
<feature type="domain" description="Protein kinase" evidence="5">
    <location>
        <begin position="124"/>
        <end position="443"/>
    </location>
</feature>
<organism evidence="7">
    <name type="scientific">Aphanomyces stellatus</name>
    <dbReference type="NCBI Taxonomy" id="120398"/>
    <lineage>
        <taxon>Eukaryota</taxon>
        <taxon>Sar</taxon>
        <taxon>Stramenopiles</taxon>
        <taxon>Oomycota</taxon>
        <taxon>Saprolegniomycetes</taxon>
        <taxon>Saprolegniales</taxon>
        <taxon>Verrucalvaceae</taxon>
        <taxon>Aphanomyces</taxon>
    </lineage>
</organism>
<dbReference type="SUPFAM" id="SSF56112">
    <property type="entry name" value="Protein kinase-like (PK-like)"/>
    <property type="match status" value="2"/>
</dbReference>
<dbReference type="SMART" id="SM00220">
    <property type="entry name" value="S_TKc"/>
    <property type="match status" value="1"/>
</dbReference>
<comment type="similarity">
    <text evidence="3">Belongs to the protein kinase superfamily. Ser/Thr protein kinase family. CDPK subfamily.</text>
</comment>
<keyword evidence="1" id="KW-0677">Repeat</keyword>
<dbReference type="PROSITE" id="PS00108">
    <property type="entry name" value="PROTEIN_KINASE_ST"/>
    <property type="match status" value="1"/>
</dbReference>
<feature type="non-terminal residue" evidence="7">
    <location>
        <position position="1"/>
    </location>
</feature>
<proteinExistence type="inferred from homology"/>
<dbReference type="AlphaFoldDB" id="A0A6A4ZW18"/>
<dbReference type="InterPro" id="IPR018247">
    <property type="entry name" value="EF_Hand_1_Ca_BS"/>
</dbReference>
<dbReference type="InterPro" id="IPR002048">
    <property type="entry name" value="EF_hand_dom"/>
</dbReference>
<dbReference type="PANTHER" id="PTHR44167:SF18">
    <property type="entry name" value="PROTEIN KINASE DOMAIN-CONTAINING PROTEIN"/>
    <property type="match status" value="1"/>
</dbReference>
<keyword evidence="2" id="KW-0106">Calcium</keyword>
<dbReference type="GO" id="GO:0005509">
    <property type="term" value="F:calcium ion binding"/>
    <property type="evidence" value="ECO:0007669"/>
    <property type="project" value="InterPro"/>
</dbReference>
<dbReference type="PROSITE" id="PS00018">
    <property type="entry name" value="EF_HAND_1"/>
    <property type="match status" value="1"/>
</dbReference>
<feature type="region of interest" description="Disordered" evidence="4">
    <location>
        <begin position="925"/>
        <end position="951"/>
    </location>
</feature>
<evidence type="ECO:0000259" key="5">
    <source>
        <dbReference type="PROSITE" id="PS50011"/>
    </source>
</evidence>
<gene>
    <name evidence="7" type="ORF">As57867_002035</name>
</gene>
<sequence length="951" mass="108050">SILNDSQFQACNQDLLRELVFAKDIHGREVIQITDEASRQYINSRLYYCGRYEIFEGPPVHVSSTAVVVMAYDHGICAQVFEENAKRGKLDFAGFVSCNEILSPSISKNMGNAEHGTREEITAFSLWDTNGDGLLSMDEYLRYCAQQFGKIKVAMKFMKNAEEYKREVQNRTSLDAKYVLSFLPSVKEETFQGDLKNLRNLGGYSVADYPHVAVMPAADRSLDDIYRKERPNESERRNLLQQVAEALLSLHSKELVHGDVKKLNVVRVENHLKLIDLDATTKKGQFVGCKFSSGTLPPEVFYKLKSNDETERFCEYWKKVESANPDLWQKVKPREGFVVKTFKNLDDELPYDLVKADPSLDVWAFGVLIFEMYSGEELVPTDINQDVCERDIEQAGTWTQENLLKRIRCKVSNALVRSLLEQLLVVDPKKRMSMASVLDHVYFKDISHLFGPDMFFKLVQDPSTLNALGNIDFVENLLDIQHHPDHCSLYAHDVRMPIVLSVLNSKQPTTEAIERAFGPDMIPKLAINVETVAFLQDPAFIQKLNDVQRDVKRLPEHMNHPSMGKTLVALLYTPPDATVKSVAQLLACTRDTKHQWPLFGKFVLTTDVLTMPNDQQCIVRVTQNSNSSRKWVAKLSNKKNELDFIQYVYAENAHVKMKEHIVNCETWGLVQFNDFKCYAVIMEEGKEDCKHRMHHIKSRVFNLIGCLSDIFNSIQACHDIGYIHGDIKLENIVFFSESERYKLIDFEQTTKMGSVMQKSCTEEYCPPEMAKYIVGHDESLVHAQKSYDVWCAAVIVLKLFSENRDLVEFQNIDESAILATIAEPSFSFRKSIEATTLSEEAKKLLTICLCTDSSMRGTVHDLAKILEYQAKAELLHLVKDKPADDADIDETGKSTQPKETECDVAANGNVMNTRQVNNDLIIRPSVGKKENGRGPILNEMEMTPSTGAKAK</sequence>
<evidence type="ECO:0000259" key="6">
    <source>
        <dbReference type="PROSITE" id="PS50222"/>
    </source>
</evidence>
<protein>
    <submittedName>
        <fullName evidence="7">Uncharacterized protein</fullName>
    </submittedName>
</protein>
<dbReference type="InterPro" id="IPR008271">
    <property type="entry name" value="Ser/Thr_kinase_AS"/>
</dbReference>
<dbReference type="Gene3D" id="1.10.260.100">
    <property type="match status" value="1"/>
</dbReference>
<feature type="domain" description="EF-hand" evidence="6">
    <location>
        <begin position="123"/>
        <end position="150"/>
    </location>
</feature>
<dbReference type="GO" id="GO:0005737">
    <property type="term" value="C:cytoplasm"/>
    <property type="evidence" value="ECO:0007669"/>
    <property type="project" value="TreeGrafter"/>
</dbReference>
<dbReference type="GO" id="GO:0044773">
    <property type="term" value="P:mitotic DNA damage checkpoint signaling"/>
    <property type="evidence" value="ECO:0007669"/>
    <property type="project" value="TreeGrafter"/>
</dbReference>
<dbReference type="Gene3D" id="1.10.238.10">
    <property type="entry name" value="EF-hand"/>
    <property type="match status" value="1"/>
</dbReference>
<evidence type="ECO:0000313" key="7">
    <source>
        <dbReference type="EMBL" id="KAF0717875.1"/>
    </source>
</evidence>
<dbReference type="GO" id="GO:0005524">
    <property type="term" value="F:ATP binding"/>
    <property type="evidence" value="ECO:0007669"/>
    <property type="project" value="InterPro"/>
</dbReference>
<dbReference type="InterPro" id="IPR011992">
    <property type="entry name" value="EF-hand-dom_pair"/>
</dbReference>
<dbReference type="GO" id="GO:0004674">
    <property type="term" value="F:protein serine/threonine kinase activity"/>
    <property type="evidence" value="ECO:0007669"/>
    <property type="project" value="TreeGrafter"/>
</dbReference>
<evidence type="ECO:0000256" key="3">
    <source>
        <dbReference type="ARBA" id="ARBA00024334"/>
    </source>
</evidence>
<dbReference type="PANTHER" id="PTHR44167">
    <property type="entry name" value="OVARIAN-SPECIFIC SERINE/THREONINE-PROTEIN KINASE LOK-RELATED"/>
    <property type="match status" value="1"/>
</dbReference>
<comment type="caution">
    <text evidence="7">The sequence shown here is derived from an EMBL/GenBank/DDBJ whole genome shotgun (WGS) entry which is preliminary data.</text>
</comment>
<evidence type="ECO:0000256" key="2">
    <source>
        <dbReference type="ARBA" id="ARBA00022837"/>
    </source>
</evidence>
<dbReference type="GO" id="GO:0005634">
    <property type="term" value="C:nucleus"/>
    <property type="evidence" value="ECO:0007669"/>
    <property type="project" value="TreeGrafter"/>
</dbReference>
<feature type="domain" description="Protein kinase" evidence="5">
    <location>
        <begin position="552"/>
        <end position="875"/>
    </location>
</feature>
<dbReference type="OrthoDB" id="62240at2759"/>
<reference evidence="7" key="1">
    <citation type="submission" date="2019-06" db="EMBL/GenBank/DDBJ databases">
        <title>Genomics analysis of Aphanomyces spp. identifies a new class of oomycete effector associated with host adaptation.</title>
        <authorList>
            <person name="Gaulin E."/>
        </authorList>
    </citation>
    <scope>NUCLEOTIDE SEQUENCE</scope>
    <source>
        <strain evidence="7">CBS 578.67</strain>
    </source>
</reference>
<accession>A0A6A4ZW18</accession>
<dbReference type="PROSITE" id="PS50222">
    <property type="entry name" value="EF_HAND_2"/>
    <property type="match status" value="1"/>
</dbReference>
<dbReference type="Gene3D" id="1.10.510.10">
    <property type="entry name" value="Transferase(Phosphotransferase) domain 1"/>
    <property type="match status" value="2"/>
</dbReference>
<dbReference type="EMBL" id="VJMH01000206">
    <property type="protein sequence ID" value="KAF0717875.1"/>
    <property type="molecule type" value="Genomic_DNA"/>
</dbReference>
<dbReference type="PROSITE" id="PS50011">
    <property type="entry name" value="PROTEIN_KINASE_DOM"/>
    <property type="match status" value="2"/>
</dbReference>
<dbReference type="SUPFAM" id="SSF47473">
    <property type="entry name" value="EF-hand"/>
    <property type="match status" value="1"/>
</dbReference>
<evidence type="ECO:0000256" key="4">
    <source>
        <dbReference type="SAM" id="MobiDB-lite"/>
    </source>
</evidence>
<dbReference type="InterPro" id="IPR000719">
    <property type="entry name" value="Prot_kinase_dom"/>
</dbReference>
<dbReference type="InterPro" id="IPR041243">
    <property type="entry name" value="STI1/HOP_DP"/>
</dbReference>
<dbReference type="Pfam" id="PF17830">
    <property type="entry name" value="STI1-HOP_DP"/>
    <property type="match status" value="1"/>
</dbReference>